<dbReference type="Proteomes" id="UP000535543">
    <property type="component" value="Unassembled WGS sequence"/>
</dbReference>
<comment type="subcellular location">
    <subcellularLocation>
        <location evidence="1 7">Cell membrane</location>
        <topology evidence="1 7">Multi-pass membrane protein</topology>
    </subcellularLocation>
</comment>
<feature type="domain" description="VTT" evidence="8">
    <location>
        <begin position="84"/>
        <end position="201"/>
    </location>
</feature>
<evidence type="ECO:0000256" key="5">
    <source>
        <dbReference type="ARBA" id="ARBA00022989"/>
    </source>
</evidence>
<evidence type="ECO:0000256" key="1">
    <source>
        <dbReference type="ARBA" id="ARBA00004651"/>
    </source>
</evidence>
<feature type="transmembrane region" description="Helical" evidence="7">
    <location>
        <begin position="63"/>
        <end position="84"/>
    </location>
</feature>
<protein>
    <recommendedName>
        <fullName evidence="7">TVP38/TMEM64 family membrane protein</fullName>
    </recommendedName>
</protein>
<dbReference type="InterPro" id="IPR032816">
    <property type="entry name" value="VTT_dom"/>
</dbReference>
<evidence type="ECO:0000259" key="8">
    <source>
        <dbReference type="Pfam" id="PF09335"/>
    </source>
</evidence>
<name>A0A848KBL0_9NOCA</name>
<dbReference type="PANTHER" id="PTHR12677:SF59">
    <property type="entry name" value="GOLGI APPARATUS MEMBRANE PROTEIN TVP38-RELATED"/>
    <property type="match status" value="1"/>
</dbReference>
<keyword evidence="3 7" id="KW-1003">Cell membrane</keyword>
<reference evidence="9 10" key="2">
    <citation type="submission" date="2020-06" db="EMBL/GenBank/DDBJ databases">
        <title>Antribacter stalactiti gen. nov., sp. nov., a new member of the family Nacardiaceae isolated from a cave.</title>
        <authorList>
            <person name="Kim I.S."/>
        </authorList>
    </citation>
    <scope>NUCLEOTIDE SEQUENCE [LARGE SCALE GENOMIC DNA]</scope>
    <source>
        <strain evidence="9 10">YC2-7</strain>
    </source>
</reference>
<evidence type="ECO:0000256" key="7">
    <source>
        <dbReference type="RuleBase" id="RU366058"/>
    </source>
</evidence>
<keyword evidence="6 7" id="KW-0472">Membrane</keyword>
<feature type="transmembrane region" description="Helical" evidence="7">
    <location>
        <begin position="181"/>
        <end position="203"/>
    </location>
</feature>
<dbReference type="InterPro" id="IPR015414">
    <property type="entry name" value="TMEM64"/>
</dbReference>
<dbReference type="Pfam" id="PF09335">
    <property type="entry name" value="VTT_dom"/>
    <property type="match status" value="1"/>
</dbReference>
<gene>
    <name evidence="9" type="ORF">FGL95_00265</name>
</gene>
<feature type="transmembrane region" description="Helical" evidence="7">
    <location>
        <begin position="32"/>
        <end position="51"/>
    </location>
</feature>
<dbReference type="GO" id="GO:0005886">
    <property type="term" value="C:plasma membrane"/>
    <property type="evidence" value="ECO:0007669"/>
    <property type="project" value="UniProtKB-SubCell"/>
</dbReference>
<comment type="similarity">
    <text evidence="2 7">Belongs to the TVP38/TMEM64 family.</text>
</comment>
<evidence type="ECO:0000313" key="9">
    <source>
        <dbReference type="EMBL" id="NMN93467.1"/>
    </source>
</evidence>
<evidence type="ECO:0000313" key="10">
    <source>
        <dbReference type="Proteomes" id="UP000535543"/>
    </source>
</evidence>
<evidence type="ECO:0000256" key="2">
    <source>
        <dbReference type="ARBA" id="ARBA00008640"/>
    </source>
</evidence>
<keyword evidence="5 7" id="KW-1133">Transmembrane helix</keyword>
<dbReference type="PANTHER" id="PTHR12677">
    <property type="entry name" value="GOLGI APPARATUS MEMBRANE PROTEIN TVP38-RELATED"/>
    <property type="match status" value="1"/>
</dbReference>
<comment type="caution">
    <text evidence="9">The sequence shown here is derived from an EMBL/GenBank/DDBJ whole genome shotgun (WGS) entry which is preliminary data.</text>
</comment>
<evidence type="ECO:0000256" key="4">
    <source>
        <dbReference type="ARBA" id="ARBA00022692"/>
    </source>
</evidence>
<feature type="transmembrane region" description="Helical" evidence="7">
    <location>
        <begin position="96"/>
        <end position="124"/>
    </location>
</feature>
<proteinExistence type="inferred from homology"/>
<keyword evidence="4 7" id="KW-0812">Transmembrane</keyword>
<keyword evidence="10" id="KW-1185">Reference proteome</keyword>
<evidence type="ECO:0000256" key="6">
    <source>
        <dbReference type="ARBA" id="ARBA00023136"/>
    </source>
</evidence>
<sequence>MLTAVADGLDRGTGYWRVAFDLVSRRLRDPRLLAVGLACVAIFVAATLLPLPSIDQVRAWADSVGPTFPFLFFLAYALITVFPIPRTFFTLSCGVLFGSLTGIVIAISATTVSAVLAFLAVRAIGREWFAERMTHPAVRSIDARLERRGWLAVGSLRLIAPLPFSVINYCSGISAVRTLPYTLATVVGVIPGTVSVVILGDALTGQTNPALLIVSGVGVTLGIIGLVLDARMPVASSDRT</sequence>
<dbReference type="AlphaFoldDB" id="A0A848KBL0"/>
<organism evidence="9 10">
    <name type="scientific">Antrihabitans stalactiti</name>
    <dbReference type="NCBI Taxonomy" id="2584121"/>
    <lineage>
        <taxon>Bacteria</taxon>
        <taxon>Bacillati</taxon>
        <taxon>Actinomycetota</taxon>
        <taxon>Actinomycetes</taxon>
        <taxon>Mycobacteriales</taxon>
        <taxon>Nocardiaceae</taxon>
        <taxon>Antrihabitans</taxon>
    </lineage>
</organism>
<dbReference type="EMBL" id="VCQU01000001">
    <property type="protein sequence ID" value="NMN93467.1"/>
    <property type="molecule type" value="Genomic_DNA"/>
</dbReference>
<accession>A0A848KBL0</accession>
<evidence type="ECO:0000256" key="3">
    <source>
        <dbReference type="ARBA" id="ARBA00022475"/>
    </source>
</evidence>
<feature type="transmembrane region" description="Helical" evidence="7">
    <location>
        <begin position="210"/>
        <end position="228"/>
    </location>
</feature>
<reference evidence="9 10" key="1">
    <citation type="submission" date="2019-05" db="EMBL/GenBank/DDBJ databases">
        <authorList>
            <person name="Lee S.D."/>
        </authorList>
    </citation>
    <scope>NUCLEOTIDE SEQUENCE [LARGE SCALE GENOMIC DNA]</scope>
    <source>
        <strain evidence="9 10">YC2-7</strain>
    </source>
</reference>